<gene>
    <name evidence="2" type="ORF">A2693_03775</name>
</gene>
<evidence type="ECO:0000313" key="3">
    <source>
        <dbReference type="Proteomes" id="UP000178577"/>
    </source>
</evidence>
<proteinExistence type="predicted"/>
<protein>
    <submittedName>
        <fullName evidence="2">Uncharacterized protein</fullName>
    </submittedName>
</protein>
<feature type="region of interest" description="Disordered" evidence="1">
    <location>
        <begin position="226"/>
        <end position="247"/>
    </location>
</feature>
<reference evidence="2 3" key="1">
    <citation type="journal article" date="2016" name="Nat. Commun.">
        <title>Thousands of microbial genomes shed light on interconnected biogeochemical processes in an aquifer system.</title>
        <authorList>
            <person name="Anantharaman K."/>
            <person name="Brown C.T."/>
            <person name="Hug L.A."/>
            <person name="Sharon I."/>
            <person name="Castelle C.J."/>
            <person name="Probst A.J."/>
            <person name="Thomas B.C."/>
            <person name="Singh A."/>
            <person name="Wilkins M.J."/>
            <person name="Karaoz U."/>
            <person name="Brodie E.L."/>
            <person name="Williams K.H."/>
            <person name="Hubbard S.S."/>
            <person name="Banfield J.F."/>
        </authorList>
    </citation>
    <scope>NUCLEOTIDE SEQUENCE [LARGE SCALE GENOMIC DNA]</scope>
</reference>
<dbReference type="AlphaFoldDB" id="A0A1F5G9E5"/>
<name>A0A1F5G9E5_9BACT</name>
<evidence type="ECO:0000256" key="1">
    <source>
        <dbReference type="SAM" id="MobiDB-lite"/>
    </source>
</evidence>
<sequence length="247" mass="26979">MTKLPQKVLNILSFHAFLVTGGVFLRPACRQAGENMPGERIDRSVSLTGEVSFAELTGPQRIEARMLDCLSCSLIALPQFQGTEGARRLSAFFGGVSTVSDLEDRFQQSFGASLLARFKEIVVEQWGTLNGLNPESSNTVVQMNLVAWAKTPIEGEDPSVLVMGSSRPEPVMSSSLVQPAIQESDSILPEPGLPRAKVIKQARSKKGKTHDMRGLTGFYKGTYYENGIARSGKPNKQLGRTRRNGNH</sequence>
<accession>A0A1F5G9E5</accession>
<dbReference type="EMBL" id="MFAY01000037">
    <property type="protein sequence ID" value="OGD88490.1"/>
    <property type="molecule type" value="Genomic_DNA"/>
</dbReference>
<dbReference type="Proteomes" id="UP000178577">
    <property type="component" value="Unassembled WGS sequence"/>
</dbReference>
<comment type="caution">
    <text evidence="2">The sequence shown here is derived from an EMBL/GenBank/DDBJ whole genome shotgun (WGS) entry which is preliminary data.</text>
</comment>
<evidence type="ECO:0000313" key="2">
    <source>
        <dbReference type="EMBL" id="OGD88490.1"/>
    </source>
</evidence>
<organism evidence="2 3">
    <name type="scientific">Candidatus Curtissbacteria bacterium RIFCSPHIGHO2_01_FULL_40_12</name>
    <dbReference type="NCBI Taxonomy" id="1797710"/>
    <lineage>
        <taxon>Bacteria</taxon>
        <taxon>Candidatus Curtissiibacteriota</taxon>
    </lineage>
</organism>